<dbReference type="EMBL" id="CAFBMK010000286">
    <property type="protein sequence ID" value="CAB4945645.1"/>
    <property type="molecule type" value="Genomic_DNA"/>
</dbReference>
<protein>
    <submittedName>
        <fullName evidence="8">Unannotated protein</fullName>
    </submittedName>
</protein>
<gene>
    <name evidence="8" type="ORF">UFOPK3564_03205</name>
</gene>
<dbReference type="GO" id="GO:0006352">
    <property type="term" value="P:DNA-templated transcription initiation"/>
    <property type="evidence" value="ECO:0007669"/>
    <property type="project" value="InterPro"/>
</dbReference>
<evidence type="ECO:0000313" key="8">
    <source>
        <dbReference type="EMBL" id="CAB4945645.1"/>
    </source>
</evidence>
<dbReference type="InterPro" id="IPR036388">
    <property type="entry name" value="WH-like_DNA-bd_sf"/>
</dbReference>
<dbReference type="GO" id="GO:0016987">
    <property type="term" value="F:sigma factor activity"/>
    <property type="evidence" value="ECO:0007669"/>
    <property type="project" value="UniProtKB-KW"/>
</dbReference>
<dbReference type="NCBIfam" id="TIGR02937">
    <property type="entry name" value="sigma70-ECF"/>
    <property type="match status" value="1"/>
</dbReference>
<accession>A0A6J7JQU6</accession>
<keyword evidence="4" id="KW-0238">DNA-binding</keyword>
<reference evidence="8" key="1">
    <citation type="submission" date="2020-05" db="EMBL/GenBank/DDBJ databases">
        <authorList>
            <person name="Chiriac C."/>
            <person name="Salcher M."/>
            <person name="Ghai R."/>
            <person name="Kavagutti S V."/>
        </authorList>
    </citation>
    <scope>NUCLEOTIDE SEQUENCE</scope>
</reference>
<dbReference type="Gene3D" id="1.10.10.10">
    <property type="entry name" value="Winged helix-like DNA-binding domain superfamily/Winged helix DNA-binding domain"/>
    <property type="match status" value="1"/>
</dbReference>
<dbReference type="GO" id="GO:0003677">
    <property type="term" value="F:DNA binding"/>
    <property type="evidence" value="ECO:0007669"/>
    <property type="project" value="UniProtKB-KW"/>
</dbReference>
<name>A0A6J7JQU6_9ZZZZ</name>
<feature type="domain" description="RNA polymerase sigma-70 region 2" evidence="6">
    <location>
        <begin position="28"/>
        <end position="94"/>
    </location>
</feature>
<dbReference type="InterPro" id="IPR013249">
    <property type="entry name" value="RNA_pol_sigma70_r4_t2"/>
</dbReference>
<keyword evidence="3" id="KW-0731">Sigma factor</keyword>
<evidence type="ECO:0000256" key="3">
    <source>
        <dbReference type="ARBA" id="ARBA00023082"/>
    </source>
</evidence>
<dbReference type="CDD" id="cd06171">
    <property type="entry name" value="Sigma70_r4"/>
    <property type="match status" value="1"/>
</dbReference>
<dbReference type="SUPFAM" id="SSF88946">
    <property type="entry name" value="Sigma2 domain of RNA polymerase sigma factors"/>
    <property type="match status" value="1"/>
</dbReference>
<evidence type="ECO:0000256" key="5">
    <source>
        <dbReference type="ARBA" id="ARBA00023163"/>
    </source>
</evidence>
<evidence type="ECO:0000256" key="4">
    <source>
        <dbReference type="ARBA" id="ARBA00023125"/>
    </source>
</evidence>
<dbReference type="PANTHER" id="PTHR43133:SF8">
    <property type="entry name" value="RNA POLYMERASE SIGMA FACTOR HI_1459-RELATED"/>
    <property type="match status" value="1"/>
</dbReference>
<feature type="domain" description="RNA polymerase sigma factor 70 region 4 type 2" evidence="7">
    <location>
        <begin position="123"/>
        <end position="173"/>
    </location>
</feature>
<evidence type="ECO:0000256" key="1">
    <source>
        <dbReference type="ARBA" id="ARBA00010641"/>
    </source>
</evidence>
<dbReference type="InterPro" id="IPR013324">
    <property type="entry name" value="RNA_pol_sigma_r3/r4-like"/>
</dbReference>
<dbReference type="InterPro" id="IPR014284">
    <property type="entry name" value="RNA_pol_sigma-70_dom"/>
</dbReference>
<sequence length="182" mass="20304">MRRSPPPADEAFLVRAAQRGDLDAFGELLRRHETAAYRVALRMLGSSSEAEDATQDAFLQAWRSLPRFRGGSAFGTWLYRITTNRCLNLIAARRPTDPLDETRDGSRRDDPVELAQQREEMGALTASIARLPAEQRAALVLREFEGLAYDEIADVLQISLAAVKGRIHRARAQIALDLAGFR</sequence>
<dbReference type="SUPFAM" id="SSF88659">
    <property type="entry name" value="Sigma3 and sigma4 domains of RNA polymerase sigma factors"/>
    <property type="match status" value="1"/>
</dbReference>
<evidence type="ECO:0000256" key="2">
    <source>
        <dbReference type="ARBA" id="ARBA00023015"/>
    </source>
</evidence>
<dbReference type="InterPro" id="IPR007627">
    <property type="entry name" value="RNA_pol_sigma70_r2"/>
</dbReference>
<dbReference type="Pfam" id="PF04542">
    <property type="entry name" value="Sigma70_r2"/>
    <property type="match status" value="1"/>
</dbReference>
<dbReference type="AlphaFoldDB" id="A0A6J7JQU6"/>
<dbReference type="InterPro" id="IPR013325">
    <property type="entry name" value="RNA_pol_sigma_r2"/>
</dbReference>
<evidence type="ECO:0000259" key="7">
    <source>
        <dbReference type="Pfam" id="PF08281"/>
    </source>
</evidence>
<dbReference type="PANTHER" id="PTHR43133">
    <property type="entry name" value="RNA POLYMERASE ECF-TYPE SIGMA FACTO"/>
    <property type="match status" value="1"/>
</dbReference>
<organism evidence="8">
    <name type="scientific">freshwater metagenome</name>
    <dbReference type="NCBI Taxonomy" id="449393"/>
    <lineage>
        <taxon>unclassified sequences</taxon>
        <taxon>metagenomes</taxon>
        <taxon>ecological metagenomes</taxon>
    </lineage>
</organism>
<keyword evidence="5" id="KW-0804">Transcription</keyword>
<proteinExistence type="inferred from homology"/>
<keyword evidence="2" id="KW-0805">Transcription regulation</keyword>
<comment type="similarity">
    <text evidence="1">Belongs to the sigma-70 factor family. ECF subfamily.</text>
</comment>
<dbReference type="Pfam" id="PF08281">
    <property type="entry name" value="Sigma70_r4_2"/>
    <property type="match status" value="1"/>
</dbReference>
<evidence type="ECO:0000259" key="6">
    <source>
        <dbReference type="Pfam" id="PF04542"/>
    </source>
</evidence>
<dbReference type="Gene3D" id="1.10.1740.10">
    <property type="match status" value="1"/>
</dbReference>
<dbReference type="InterPro" id="IPR039425">
    <property type="entry name" value="RNA_pol_sigma-70-like"/>
</dbReference>